<organism evidence="1 2">
    <name type="scientific">Actinophytocola xinjiangensis</name>
    <dbReference type="NCBI Taxonomy" id="485602"/>
    <lineage>
        <taxon>Bacteria</taxon>
        <taxon>Bacillati</taxon>
        <taxon>Actinomycetota</taxon>
        <taxon>Actinomycetes</taxon>
        <taxon>Pseudonocardiales</taxon>
        <taxon>Pseudonocardiaceae</taxon>
    </lineage>
</organism>
<dbReference type="OrthoDB" id="3630303at2"/>
<comment type="caution">
    <text evidence="1">The sequence shown here is derived from an EMBL/GenBank/DDBJ whole genome shotgun (WGS) entry which is preliminary data.</text>
</comment>
<reference evidence="1 2" key="1">
    <citation type="submission" date="2016-12" db="EMBL/GenBank/DDBJ databases">
        <title>The draft genome sequence of Actinophytocola xinjiangensis.</title>
        <authorList>
            <person name="Wang W."/>
            <person name="Yuan L."/>
        </authorList>
    </citation>
    <scope>NUCLEOTIDE SEQUENCE [LARGE SCALE GENOMIC DNA]</scope>
    <source>
        <strain evidence="1 2">CGMCC 4.4663</strain>
    </source>
</reference>
<evidence type="ECO:0000313" key="1">
    <source>
        <dbReference type="EMBL" id="OLF05582.1"/>
    </source>
</evidence>
<accession>A0A7Z0WEN6</accession>
<evidence type="ECO:0008006" key="3">
    <source>
        <dbReference type="Google" id="ProtNLM"/>
    </source>
</evidence>
<dbReference type="Proteomes" id="UP000185696">
    <property type="component" value="Unassembled WGS sequence"/>
</dbReference>
<gene>
    <name evidence="1" type="ORF">BLA60_35485</name>
</gene>
<dbReference type="EMBL" id="MSIF01000027">
    <property type="protein sequence ID" value="OLF05582.1"/>
    <property type="molecule type" value="Genomic_DNA"/>
</dbReference>
<sequence>MECLLTAEGMDGMNSFSADIEPGIESELIDLDAVPFTRLRELDSEPLRRSLGHVVDRTRRVAARYRSSNQGGGGERID</sequence>
<proteinExistence type="predicted"/>
<evidence type="ECO:0000313" key="2">
    <source>
        <dbReference type="Proteomes" id="UP000185696"/>
    </source>
</evidence>
<dbReference type="RefSeq" id="WP_075137450.1">
    <property type="nucleotide sequence ID" value="NZ_MSIF01000027.1"/>
</dbReference>
<dbReference type="AlphaFoldDB" id="A0A7Z0WEN6"/>
<keyword evidence="2" id="KW-1185">Reference proteome</keyword>
<protein>
    <recommendedName>
        <fullName evidence="3">FXSXX-COOH protein</fullName>
    </recommendedName>
</protein>
<name>A0A7Z0WEN6_9PSEU</name>